<evidence type="ECO:0000256" key="2">
    <source>
        <dbReference type="ARBA" id="ARBA00022833"/>
    </source>
</evidence>
<keyword evidence="5" id="KW-0804">Transcription</keyword>
<dbReference type="PANTHER" id="PTHR36206">
    <property type="entry name" value="ASPERCRYPTIN BIOSYNTHESIS CLUSTER-SPECIFIC TRANSCRIPTION REGULATOR ATNN-RELATED"/>
    <property type="match status" value="1"/>
</dbReference>
<evidence type="ECO:0000313" key="8">
    <source>
        <dbReference type="EMBL" id="KDN61310.1"/>
    </source>
</evidence>
<gene>
    <name evidence="8" type="ORF">CSUB01_04340</name>
</gene>
<evidence type="ECO:0000256" key="1">
    <source>
        <dbReference type="ARBA" id="ARBA00022723"/>
    </source>
</evidence>
<dbReference type="PANTHER" id="PTHR36206:SF13">
    <property type="entry name" value="TRANSCRIPTIONAL REGULATORY PROTEIN MOC3"/>
    <property type="match status" value="1"/>
</dbReference>
<dbReference type="PROSITE" id="PS50048">
    <property type="entry name" value="ZN2_CY6_FUNGAL_2"/>
    <property type="match status" value="1"/>
</dbReference>
<name>A0A066X5M5_COLSU</name>
<evidence type="ECO:0000313" key="9">
    <source>
        <dbReference type="Proteomes" id="UP000027238"/>
    </source>
</evidence>
<dbReference type="STRING" id="1173701.A0A066X5M5"/>
<organism evidence="8 9">
    <name type="scientific">Colletotrichum sublineola</name>
    <name type="common">Sorghum anthracnose fungus</name>
    <dbReference type="NCBI Taxonomy" id="1173701"/>
    <lineage>
        <taxon>Eukaryota</taxon>
        <taxon>Fungi</taxon>
        <taxon>Dikarya</taxon>
        <taxon>Ascomycota</taxon>
        <taxon>Pezizomycotina</taxon>
        <taxon>Sordariomycetes</taxon>
        <taxon>Hypocreomycetidae</taxon>
        <taxon>Glomerellales</taxon>
        <taxon>Glomerellaceae</taxon>
        <taxon>Colletotrichum</taxon>
        <taxon>Colletotrichum graminicola species complex</taxon>
    </lineage>
</organism>
<dbReference type="PROSITE" id="PS00463">
    <property type="entry name" value="ZN2_CY6_FUNGAL_1"/>
    <property type="match status" value="1"/>
</dbReference>
<dbReference type="Pfam" id="PF00172">
    <property type="entry name" value="Zn_clus"/>
    <property type="match status" value="1"/>
</dbReference>
<dbReference type="Gene3D" id="4.10.240.10">
    <property type="entry name" value="Zn(2)-C6 fungal-type DNA-binding domain"/>
    <property type="match status" value="1"/>
</dbReference>
<dbReference type="InterPro" id="IPR052360">
    <property type="entry name" value="Transcr_Regulatory_Proteins"/>
</dbReference>
<evidence type="ECO:0000256" key="3">
    <source>
        <dbReference type="ARBA" id="ARBA00023015"/>
    </source>
</evidence>
<reference evidence="9" key="1">
    <citation type="journal article" date="2014" name="Genome Announc.">
        <title>Draft genome sequence of Colletotrichum sublineola, a destructive pathogen of cultivated sorghum.</title>
        <authorList>
            <person name="Baroncelli R."/>
            <person name="Sanz-Martin J.M."/>
            <person name="Rech G.E."/>
            <person name="Sukno S.A."/>
            <person name="Thon M.R."/>
        </authorList>
    </citation>
    <scope>NUCLEOTIDE SEQUENCE [LARGE SCALE GENOMIC DNA]</scope>
    <source>
        <strain evidence="9">TX430BB</strain>
    </source>
</reference>
<evidence type="ECO:0000256" key="4">
    <source>
        <dbReference type="ARBA" id="ARBA00023125"/>
    </source>
</evidence>
<comment type="caution">
    <text evidence="8">The sequence shown here is derived from an EMBL/GenBank/DDBJ whole genome shotgun (WGS) entry which is preliminary data.</text>
</comment>
<keyword evidence="9" id="KW-1185">Reference proteome</keyword>
<evidence type="ECO:0000256" key="5">
    <source>
        <dbReference type="ARBA" id="ARBA00023163"/>
    </source>
</evidence>
<dbReference type="Proteomes" id="UP000027238">
    <property type="component" value="Unassembled WGS sequence"/>
</dbReference>
<dbReference type="AlphaFoldDB" id="A0A066X5M5"/>
<dbReference type="EMBL" id="JMSE01001425">
    <property type="protein sequence ID" value="KDN61310.1"/>
    <property type="molecule type" value="Genomic_DNA"/>
</dbReference>
<proteinExistence type="predicted"/>
<evidence type="ECO:0000256" key="6">
    <source>
        <dbReference type="ARBA" id="ARBA00023242"/>
    </source>
</evidence>
<dbReference type="InterPro" id="IPR036864">
    <property type="entry name" value="Zn2-C6_fun-type_DNA-bd_sf"/>
</dbReference>
<dbReference type="OMA" id="EMARRWW"/>
<keyword evidence="2" id="KW-0862">Zinc</keyword>
<dbReference type="SUPFAM" id="SSF57701">
    <property type="entry name" value="Zn2/Cys6 DNA-binding domain"/>
    <property type="match status" value="1"/>
</dbReference>
<keyword evidence="3" id="KW-0805">Transcription regulation</keyword>
<keyword evidence="1" id="KW-0479">Metal-binding</keyword>
<feature type="domain" description="Zn(2)-C6 fungal-type" evidence="7">
    <location>
        <begin position="30"/>
        <end position="58"/>
    </location>
</feature>
<dbReference type="eggNOG" id="ENOG502RI0K">
    <property type="taxonomic scope" value="Eukaryota"/>
</dbReference>
<dbReference type="GO" id="GO:0003677">
    <property type="term" value="F:DNA binding"/>
    <property type="evidence" value="ECO:0007669"/>
    <property type="project" value="UniProtKB-KW"/>
</dbReference>
<evidence type="ECO:0000259" key="7">
    <source>
        <dbReference type="PROSITE" id="PS50048"/>
    </source>
</evidence>
<dbReference type="SMART" id="SM00066">
    <property type="entry name" value="GAL4"/>
    <property type="match status" value="1"/>
</dbReference>
<protein>
    <submittedName>
        <fullName evidence="8">Putative C6 zinc finger protein</fullName>
    </submittedName>
</protein>
<dbReference type="GO" id="GO:0000981">
    <property type="term" value="F:DNA-binding transcription factor activity, RNA polymerase II-specific"/>
    <property type="evidence" value="ECO:0007669"/>
    <property type="project" value="InterPro"/>
</dbReference>
<dbReference type="InterPro" id="IPR001138">
    <property type="entry name" value="Zn2Cys6_DnaBD"/>
</dbReference>
<dbReference type="CDD" id="cd00067">
    <property type="entry name" value="GAL4"/>
    <property type="match status" value="1"/>
</dbReference>
<dbReference type="HOGENOM" id="CLU_011409_9_0_1"/>
<dbReference type="GO" id="GO:0008270">
    <property type="term" value="F:zinc ion binding"/>
    <property type="evidence" value="ECO:0007669"/>
    <property type="project" value="InterPro"/>
</dbReference>
<keyword evidence="6" id="KW-0539">Nucleus</keyword>
<dbReference type="OrthoDB" id="3598904at2759"/>
<accession>A0A066X5M5</accession>
<sequence>MTSPAPILVKFALDHRPRPTKASKPKVRTGCITCRRRRVKCDEGKPACSVCLKYQGRCEGYESSKPREPGYSSQYRAICPKLEYRGAENTFLVEPDYTSRMFSNQLEKDHFDCWLAFTRTTVLFRSDLLTRVIPQLSWQDPAIKHAALAIGASALSGSTRKDRMLGKGRFNSDALVHYGKALSLLSASTMSPERALLACLLFITFESLRGNKVAGLSHINHGSLILDQHIPRGVDPSPLLDEVMTSFQHFGLQSWSHSGAHPKETHFRVPWCCRGRRSRYAIQEMPSVFENLEMARRWWDIVRHHLEHHAPLHTGFRVEGACFGEANQVPPDYTSPASQKRIRSFAHFLDAWGLSFQPLAIEAESRKMIDAADYLKALSLRIHYLHMWASIRTAGWTDMEDIRRITPTFFDIIALSRKLLSAQATRQLLVPNGEVFTLEDSPTWPLGSAFLMCSASEVKEEVVRLFKEYPRRDGLWDTHGFLVMIEWLNDMSSAGYALDEQRHIVDCNVVFREHSVMLQKRLWNPVKMKWKHSGISFSIL</sequence>
<keyword evidence="4" id="KW-0238">DNA-binding</keyword>